<dbReference type="Proteomes" id="UP000030645">
    <property type="component" value="Unassembled WGS sequence"/>
</dbReference>
<name>W9RYH1_9ROSA</name>
<sequence length="397" mass="44737">MKLEPFDHQLHDAFKVLDKDATGFVSLAELRHILTSIGEKLEPAEFGEWIREVDVGSDRKIRYEDFIAPTLLHASRSTSCVRHAFPALFRIRLSVRSTRTHSEQPGVGAICCQSKCNGYLVILVQATSDDGLTCEGAKYLPQPPYPSELYQKLYPLRYETPSFMLFNGRKGNPKKHISRFLDALGNTSKMKRKLQSSNSGTLVRSLGEDLLDFVRIFRDLALDCYNKNNEGAIVDICINNIISNCSDETENNDFDEESQAWLHDPKPLKLAFNNIEKKVPELLVEPSVDMLRWELAAKDGRVIAKHHLTYSQPEPKQAAASKQTAPAPMTIKESYPTEIPDWYFPGDPFKDDDFLVTDEVMAMFPDPGHYLFDAPATPIDKAAPSTDQSSRDSSPDH</sequence>
<dbReference type="PROSITE" id="PS50222">
    <property type="entry name" value="EF_HAND_2"/>
    <property type="match status" value="1"/>
</dbReference>
<dbReference type="Gene3D" id="1.10.238.10">
    <property type="entry name" value="EF-hand"/>
    <property type="match status" value="1"/>
</dbReference>
<dbReference type="PROSITE" id="PS00018">
    <property type="entry name" value="EF_HAND_1"/>
    <property type="match status" value="1"/>
</dbReference>
<evidence type="ECO:0000313" key="6">
    <source>
        <dbReference type="Proteomes" id="UP000030645"/>
    </source>
</evidence>
<dbReference type="AlphaFoldDB" id="W9RYH1"/>
<dbReference type="STRING" id="981085.W9RYH1"/>
<proteinExistence type="predicted"/>
<evidence type="ECO:0000313" key="5">
    <source>
        <dbReference type="EMBL" id="EXC03819.1"/>
    </source>
</evidence>
<dbReference type="CDD" id="cd00051">
    <property type="entry name" value="EFh"/>
    <property type="match status" value="1"/>
</dbReference>
<dbReference type="InterPro" id="IPR002048">
    <property type="entry name" value="EF_hand_dom"/>
</dbReference>
<keyword evidence="6" id="KW-1185">Reference proteome</keyword>
<dbReference type="InterPro" id="IPR018247">
    <property type="entry name" value="EF_Hand_1_Ca_BS"/>
</dbReference>
<dbReference type="eggNOG" id="KOG0027">
    <property type="taxonomic scope" value="Eukaryota"/>
</dbReference>
<evidence type="ECO:0000256" key="3">
    <source>
        <dbReference type="SAM" id="MobiDB-lite"/>
    </source>
</evidence>
<dbReference type="Pfam" id="PF13499">
    <property type="entry name" value="EF-hand_7"/>
    <property type="match status" value="1"/>
</dbReference>
<dbReference type="GO" id="GO:0005509">
    <property type="term" value="F:calcium ion binding"/>
    <property type="evidence" value="ECO:0007669"/>
    <property type="project" value="InterPro"/>
</dbReference>
<dbReference type="PANTHER" id="PTHR23048">
    <property type="entry name" value="MYOSIN LIGHT CHAIN 1, 3"/>
    <property type="match status" value="1"/>
</dbReference>
<dbReference type="EMBL" id="KE345396">
    <property type="protein sequence ID" value="EXC03819.1"/>
    <property type="molecule type" value="Genomic_DNA"/>
</dbReference>
<gene>
    <name evidence="5" type="ORF">L484_012432</name>
</gene>
<reference evidence="6" key="1">
    <citation type="submission" date="2013-01" db="EMBL/GenBank/DDBJ databases">
        <title>Draft Genome Sequence of a Mulberry Tree, Morus notabilis C.K. Schneid.</title>
        <authorList>
            <person name="He N."/>
            <person name="Zhao S."/>
        </authorList>
    </citation>
    <scope>NUCLEOTIDE SEQUENCE</scope>
</reference>
<dbReference type="PANTHER" id="PTHR23048:SF0">
    <property type="entry name" value="CALMODULIN LIKE 3"/>
    <property type="match status" value="1"/>
</dbReference>
<evidence type="ECO:0000256" key="2">
    <source>
        <dbReference type="ARBA" id="ARBA00022837"/>
    </source>
</evidence>
<keyword evidence="2" id="KW-0106">Calcium</keyword>
<feature type="domain" description="EF-hand" evidence="4">
    <location>
        <begin position="5"/>
        <end position="40"/>
    </location>
</feature>
<dbReference type="GO" id="GO:0016460">
    <property type="term" value="C:myosin II complex"/>
    <property type="evidence" value="ECO:0007669"/>
    <property type="project" value="TreeGrafter"/>
</dbReference>
<dbReference type="SMART" id="SM00054">
    <property type="entry name" value="EFh"/>
    <property type="match status" value="2"/>
</dbReference>
<dbReference type="SUPFAM" id="SSF47473">
    <property type="entry name" value="EF-hand"/>
    <property type="match status" value="1"/>
</dbReference>
<dbReference type="InterPro" id="IPR050230">
    <property type="entry name" value="CALM/Myosin/TropC-like"/>
</dbReference>
<protein>
    <submittedName>
        <fullName evidence="5">Putative calcium-binding protein CML14</fullName>
    </submittedName>
</protein>
<dbReference type="FunFam" id="1.10.238.10:FF:000082">
    <property type="entry name" value="Myosin light chain 1"/>
    <property type="match status" value="1"/>
</dbReference>
<dbReference type="InterPro" id="IPR011992">
    <property type="entry name" value="EF-hand-dom_pair"/>
</dbReference>
<evidence type="ECO:0000256" key="1">
    <source>
        <dbReference type="ARBA" id="ARBA00022737"/>
    </source>
</evidence>
<feature type="region of interest" description="Disordered" evidence="3">
    <location>
        <begin position="374"/>
        <end position="397"/>
    </location>
</feature>
<evidence type="ECO:0000259" key="4">
    <source>
        <dbReference type="PROSITE" id="PS50222"/>
    </source>
</evidence>
<keyword evidence="1" id="KW-0677">Repeat</keyword>
<accession>W9RYH1</accession>
<organism evidence="5 6">
    <name type="scientific">Morus notabilis</name>
    <dbReference type="NCBI Taxonomy" id="981085"/>
    <lineage>
        <taxon>Eukaryota</taxon>
        <taxon>Viridiplantae</taxon>
        <taxon>Streptophyta</taxon>
        <taxon>Embryophyta</taxon>
        <taxon>Tracheophyta</taxon>
        <taxon>Spermatophyta</taxon>
        <taxon>Magnoliopsida</taxon>
        <taxon>eudicotyledons</taxon>
        <taxon>Gunneridae</taxon>
        <taxon>Pentapetalae</taxon>
        <taxon>rosids</taxon>
        <taxon>fabids</taxon>
        <taxon>Rosales</taxon>
        <taxon>Moraceae</taxon>
        <taxon>Moreae</taxon>
        <taxon>Morus</taxon>
    </lineage>
</organism>